<dbReference type="EC" id="2.1.1.-" evidence="1"/>
<keyword evidence="1" id="KW-0489">Methyltransferase</keyword>
<dbReference type="PANTHER" id="PTHR43861">
    <property type="entry name" value="TRANS-ACONITATE 2-METHYLTRANSFERASE-RELATED"/>
    <property type="match status" value="1"/>
</dbReference>
<keyword evidence="2" id="KW-1185">Reference proteome</keyword>
<dbReference type="GO" id="GO:0008168">
    <property type="term" value="F:methyltransferase activity"/>
    <property type="evidence" value="ECO:0007669"/>
    <property type="project" value="UniProtKB-KW"/>
</dbReference>
<evidence type="ECO:0000313" key="2">
    <source>
        <dbReference type="Proteomes" id="UP001244443"/>
    </source>
</evidence>
<dbReference type="CDD" id="cd02440">
    <property type="entry name" value="AdoMet_MTases"/>
    <property type="match status" value="1"/>
</dbReference>
<dbReference type="GO" id="GO:0032259">
    <property type="term" value="P:methylation"/>
    <property type="evidence" value="ECO:0007669"/>
    <property type="project" value="UniProtKB-KW"/>
</dbReference>
<protein>
    <submittedName>
        <fullName evidence="1">Class I SAM-dependent methyltransferase</fullName>
        <ecNumber evidence="1">2.1.1.-</ecNumber>
    </submittedName>
</protein>
<organism evidence="1 2">
    <name type="scientific">Marivirga arenosa</name>
    <dbReference type="NCBI Taxonomy" id="3059076"/>
    <lineage>
        <taxon>Bacteria</taxon>
        <taxon>Pseudomonadati</taxon>
        <taxon>Bacteroidota</taxon>
        <taxon>Cytophagia</taxon>
        <taxon>Cytophagales</taxon>
        <taxon>Marivirgaceae</taxon>
        <taxon>Marivirga</taxon>
    </lineage>
</organism>
<dbReference type="Gene3D" id="3.40.50.150">
    <property type="entry name" value="Vaccinia Virus protein VP39"/>
    <property type="match status" value="1"/>
</dbReference>
<dbReference type="SUPFAM" id="SSF53335">
    <property type="entry name" value="S-adenosyl-L-methionine-dependent methyltransferases"/>
    <property type="match status" value="1"/>
</dbReference>
<name>A0AA51N5A6_9BACT</name>
<dbReference type="Proteomes" id="UP001244443">
    <property type="component" value="Chromosome"/>
</dbReference>
<evidence type="ECO:0000313" key="1">
    <source>
        <dbReference type="EMBL" id="WMN06392.1"/>
    </source>
</evidence>
<accession>A0AA51N5A6</accession>
<gene>
    <name evidence="1" type="ORF">QYS48_32425</name>
</gene>
<sequence>MNKEDACNLCGSTNNFKIISEVTEKPKLETDYGIAAQQYSRKICHCLNCGVYFNSYAPELLPENFYTGFYNNSIDSGKLIERFNRITSLPIEQSDNKQRVSRIINFLSNNTSFDFEEVETLDVGTGTGVFVHELKKYINKVNCVDPDPHSIRLVKQQVQVENAWIGSVNDIPDESKFDFISFNKVLEHVENPIQLLKTSVSYLKMGGIIYIELPYSDLIISEGKEKERAEFFVEHLAIYNEPSINFLINKAGLKNLEIEVIMEASGKNTIFAFCEVS</sequence>
<dbReference type="RefSeq" id="WP_308356206.1">
    <property type="nucleotide sequence ID" value="NZ_CP129970.2"/>
</dbReference>
<dbReference type="Pfam" id="PF13489">
    <property type="entry name" value="Methyltransf_23"/>
    <property type="match status" value="1"/>
</dbReference>
<keyword evidence="1" id="KW-0808">Transferase</keyword>
<dbReference type="InterPro" id="IPR029063">
    <property type="entry name" value="SAM-dependent_MTases_sf"/>
</dbReference>
<dbReference type="AlphaFoldDB" id="A0AA51N5A6"/>
<reference evidence="1" key="1">
    <citation type="submission" date="2023-08" db="EMBL/GenBank/DDBJ databases">
        <title>Comparative genomics and taxonomic characterization of three novel marine species of genus Marivirga.</title>
        <authorList>
            <person name="Muhammad N."/>
            <person name="Kim S.-G."/>
        </authorList>
    </citation>
    <scope>NUCLEOTIDE SEQUENCE [LARGE SCALE GENOMIC DNA]</scope>
    <source>
        <strain evidence="1">ABR2-2</strain>
    </source>
</reference>
<proteinExistence type="predicted"/>
<dbReference type="EMBL" id="CP129970">
    <property type="protein sequence ID" value="WMN06392.1"/>
    <property type="molecule type" value="Genomic_DNA"/>
</dbReference>